<dbReference type="EMBL" id="CADCUX010000618">
    <property type="protein sequence ID" value="CAA9435150.1"/>
    <property type="molecule type" value="Genomic_DNA"/>
</dbReference>
<evidence type="ECO:0000256" key="1">
    <source>
        <dbReference type="SAM" id="MobiDB-lite"/>
    </source>
</evidence>
<sequence length="96" mass="9803">MSNSSTSVGRGPAHGSNENHDGDPTHKTLGEGVSQEEAPTGNDVLDEAVPDVPAGVKGSPAKPGIAKGPQSFPDGPNVESSPWELEAARGHLPKEK</sequence>
<accession>A0A6J4Q583</accession>
<protein>
    <submittedName>
        <fullName evidence="2">Uncharacterized protein</fullName>
    </submittedName>
</protein>
<reference evidence="2" key="1">
    <citation type="submission" date="2020-02" db="EMBL/GenBank/DDBJ databases">
        <authorList>
            <person name="Meier V. D."/>
        </authorList>
    </citation>
    <scope>NUCLEOTIDE SEQUENCE</scope>
    <source>
        <strain evidence="2">AVDCRST_MAG51</strain>
    </source>
</reference>
<feature type="compositionally biased region" description="Basic and acidic residues" evidence="1">
    <location>
        <begin position="17"/>
        <end position="29"/>
    </location>
</feature>
<dbReference type="AlphaFoldDB" id="A0A6J4Q583"/>
<gene>
    <name evidence="2" type="ORF">AVDCRST_MAG51-2883</name>
</gene>
<name>A0A6J4Q583_9BURK</name>
<feature type="compositionally biased region" description="Basic and acidic residues" evidence="1">
    <location>
        <begin position="86"/>
        <end position="96"/>
    </location>
</feature>
<evidence type="ECO:0000313" key="2">
    <source>
        <dbReference type="EMBL" id="CAA9435150.1"/>
    </source>
</evidence>
<feature type="region of interest" description="Disordered" evidence="1">
    <location>
        <begin position="1"/>
        <end position="96"/>
    </location>
</feature>
<proteinExistence type="predicted"/>
<organism evidence="2">
    <name type="scientific">uncultured Ramlibacter sp</name>
    <dbReference type="NCBI Taxonomy" id="260755"/>
    <lineage>
        <taxon>Bacteria</taxon>
        <taxon>Pseudomonadati</taxon>
        <taxon>Pseudomonadota</taxon>
        <taxon>Betaproteobacteria</taxon>
        <taxon>Burkholderiales</taxon>
        <taxon>Comamonadaceae</taxon>
        <taxon>Ramlibacter</taxon>
        <taxon>environmental samples</taxon>
    </lineage>
</organism>